<dbReference type="PANTHER" id="PTHR23502">
    <property type="entry name" value="MAJOR FACILITATOR SUPERFAMILY"/>
    <property type="match status" value="1"/>
</dbReference>
<dbReference type="CDD" id="cd17323">
    <property type="entry name" value="MFS_Tpo1_MDR_like"/>
    <property type="match status" value="1"/>
</dbReference>
<dbReference type="InterPro" id="IPR020846">
    <property type="entry name" value="MFS_dom"/>
</dbReference>
<feature type="transmembrane region" description="Helical" evidence="5">
    <location>
        <begin position="122"/>
        <end position="140"/>
    </location>
</feature>
<gene>
    <name evidence="7" type="ORF">B0T16DRAFT_431444</name>
</gene>
<dbReference type="InterPro" id="IPR036259">
    <property type="entry name" value="MFS_trans_sf"/>
</dbReference>
<dbReference type="InterPro" id="IPR011701">
    <property type="entry name" value="MFS"/>
</dbReference>
<comment type="caution">
    <text evidence="7">The sequence shown here is derived from an EMBL/GenBank/DDBJ whole genome shotgun (WGS) entry which is preliminary data.</text>
</comment>
<feature type="transmembrane region" description="Helical" evidence="5">
    <location>
        <begin position="62"/>
        <end position="82"/>
    </location>
</feature>
<feature type="domain" description="Major facilitator superfamily (MFS) profile" evidence="6">
    <location>
        <begin position="55"/>
        <end position="451"/>
    </location>
</feature>
<evidence type="ECO:0000313" key="7">
    <source>
        <dbReference type="EMBL" id="KAK0641737.1"/>
    </source>
</evidence>
<dbReference type="GO" id="GO:0000297">
    <property type="term" value="F:spermine transmembrane transporter activity"/>
    <property type="evidence" value="ECO:0007669"/>
    <property type="project" value="TreeGrafter"/>
</dbReference>
<reference evidence="7" key="1">
    <citation type="submission" date="2023-06" db="EMBL/GenBank/DDBJ databases">
        <title>Genome-scale phylogeny and comparative genomics of the fungal order Sordariales.</title>
        <authorList>
            <consortium name="Lawrence Berkeley National Laboratory"/>
            <person name="Hensen N."/>
            <person name="Bonometti L."/>
            <person name="Westerberg I."/>
            <person name="Brannstrom I.O."/>
            <person name="Guillou S."/>
            <person name="Cros-Aarteil S."/>
            <person name="Calhoun S."/>
            <person name="Haridas S."/>
            <person name="Kuo A."/>
            <person name="Mondo S."/>
            <person name="Pangilinan J."/>
            <person name="Riley R."/>
            <person name="Labutti K."/>
            <person name="Andreopoulos B."/>
            <person name="Lipzen A."/>
            <person name="Chen C."/>
            <person name="Yanf M."/>
            <person name="Daum C."/>
            <person name="Ng V."/>
            <person name="Clum A."/>
            <person name="Steindorff A."/>
            <person name="Ohm R."/>
            <person name="Martin F."/>
            <person name="Silar P."/>
            <person name="Natvig D."/>
            <person name="Lalanne C."/>
            <person name="Gautier V."/>
            <person name="Ament-Velasquez S.L."/>
            <person name="Kruys A."/>
            <person name="Hutchinson M.I."/>
            <person name="Powell A.J."/>
            <person name="Barry K."/>
            <person name="Miller A.N."/>
            <person name="Grigoriev I.V."/>
            <person name="Debuchy R."/>
            <person name="Gladieux P."/>
            <person name="Thoren M.H."/>
            <person name="Johannesson H."/>
        </authorList>
    </citation>
    <scope>NUCLEOTIDE SEQUENCE</scope>
    <source>
        <strain evidence="7">SMH2532-1</strain>
    </source>
</reference>
<accession>A0AA40CKH3</accession>
<keyword evidence="8" id="KW-1185">Reference proteome</keyword>
<dbReference type="Proteomes" id="UP001174936">
    <property type="component" value="Unassembled WGS sequence"/>
</dbReference>
<name>A0AA40CKH3_9PEZI</name>
<protein>
    <submittedName>
        <fullName evidence="7">Polyamine transporter 4</fullName>
    </submittedName>
</protein>
<dbReference type="SUPFAM" id="SSF103473">
    <property type="entry name" value="MFS general substrate transporter"/>
    <property type="match status" value="1"/>
</dbReference>
<dbReference type="Pfam" id="PF07690">
    <property type="entry name" value="MFS_1"/>
    <property type="match status" value="1"/>
</dbReference>
<organism evidence="7 8">
    <name type="scientific">Cercophora newfieldiana</name>
    <dbReference type="NCBI Taxonomy" id="92897"/>
    <lineage>
        <taxon>Eukaryota</taxon>
        <taxon>Fungi</taxon>
        <taxon>Dikarya</taxon>
        <taxon>Ascomycota</taxon>
        <taxon>Pezizomycotina</taxon>
        <taxon>Sordariomycetes</taxon>
        <taxon>Sordariomycetidae</taxon>
        <taxon>Sordariales</taxon>
        <taxon>Lasiosphaeriaceae</taxon>
        <taxon>Cercophora</taxon>
    </lineage>
</organism>
<proteinExistence type="predicted"/>
<dbReference type="EMBL" id="JAULSV010000006">
    <property type="protein sequence ID" value="KAK0641737.1"/>
    <property type="molecule type" value="Genomic_DNA"/>
</dbReference>
<evidence type="ECO:0000256" key="1">
    <source>
        <dbReference type="ARBA" id="ARBA00004141"/>
    </source>
</evidence>
<feature type="transmembrane region" description="Helical" evidence="5">
    <location>
        <begin position="303"/>
        <end position="322"/>
    </location>
</feature>
<feature type="transmembrane region" description="Helical" evidence="5">
    <location>
        <begin position="412"/>
        <end position="435"/>
    </location>
</feature>
<evidence type="ECO:0000256" key="3">
    <source>
        <dbReference type="ARBA" id="ARBA00022989"/>
    </source>
</evidence>
<dbReference type="PANTHER" id="PTHR23502:SF182">
    <property type="entry name" value="POLYAMINE TRANSPORTER, PUTATIVE-RELATED"/>
    <property type="match status" value="1"/>
</dbReference>
<evidence type="ECO:0000256" key="5">
    <source>
        <dbReference type="SAM" id="Phobius"/>
    </source>
</evidence>
<feature type="transmembrane region" description="Helical" evidence="5">
    <location>
        <begin position="211"/>
        <end position="231"/>
    </location>
</feature>
<feature type="transmembrane region" description="Helical" evidence="5">
    <location>
        <begin position="146"/>
        <end position="169"/>
    </location>
</feature>
<dbReference type="Gene3D" id="1.20.1720.10">
    <property type="entry name" value="Multidrug resistance protein D"/>
    <property type="match status" value="1"/>
</dbReference>
<keyword evidence="3 5" id="KW-1133">Transmembrane helix</keyword>
<keyword evidence="2 5" id="KW-0812">Transmembrane</keyword>
<feature type="transmembrane region" description="Helical" evidence="5">
    <location>
        <begin position="181"/>
        <end position="205"/>
    </location>
</feature>
<evidence type="ECO:0000256" key="4">
    <source>
        <dbReference type="ARBA" id="ARBA00023136"/>
    </source>
</evidence>
<evidence type="ECO:0000259" key="6">
    <source>
        <dbReference type="PROSITE" id="PS50850"/>
    </source>
</evidence>
<feature type="transmembrane region" description="Helical" evidence="5">
    <location>
        <begin position="342"/>
        <end position="363"/>
    </location>
</feature>
<comment type="subcellular location">
    <subcellularLocation>
        <location evidence="1">Membrane</location>
        <topology evidence="1">Multi-pass membrane protein</topology>
    </subcellularLocation>
</comment>
<dbReference type="GO" id="GO:0005886">
    <property type="term" value="C:plasma membrane"/>
    <property type="evidence" value="ECO:0007669"/>
    <property type="project" value="TreeGrafter"/>
</dbReference>
<evidence type="ECO:0000256" key="2">
    <source>
        <dbReference type="ARBA" id="ARBA00022692"/>
    </source>
</evidence>
<dbReference type="GO" id="GO:0015606">
    <property type="term" value="F:spermidine transmembrane transporter activity"/>
    <property type="evidence" value="ECO:0007669"/>
    <property type="project" value="TreeGrafter"/>
</dbReference>
<keyword evidence="4 5" id="KW-0472">Membrane</keyword>
<evidence type="ECO:0000313" key="8">
    <source>
        <dbReference type="Proteomes" id="UP001174936"/>
    </source>
</evidence>
<dbReference type="AlphaFoldDB" id="A0AA40CKH3"/>
<feature type="transmembrane region" description="Helical" evidence="5">
    <location>
        <begin position="88"/>
        <end position="110"/>
    </location>
</feature>
<sequence>MKISNPKGSPGGASVMIFAPKSARTLLSPNNNVILDWDGPNDPDDPMGWPVWKKILHSAIPAIYSFGLATCISTFVAAIPFIMRQFDVSRNVALLSVSLYTFGFVLGPCIFSPISELYGRKWVYWTNFPMLVVFNAIAVVSDNFGALLAFRFLAGLGGSGVLAVGAGTLSDLWNPQQAGRVAVGYILAPFLGPSVGPLIGAYALAQYGNDWKWAVWVVLCILAPVGVAILFMEETSKRVILERRARKVGKAMLRPLYMCAVEPLSLLLGLYTSYSFAMVFSFFWSYAYVYSTVYHFDPKQIGLCYIAVVVGFLFAIATFGFFDATKYQPEVIRTNGRVAPEYRLYSALFGCWLAPIGLFWYAWAPRPSVHWIVPTYGVENSASAVAANGMLRFTLSAVFPLFIIQVYEGLDIHWAGTIFAFISVAFIPVPWVFFWKGKELRRRSKFATNPN</sequence>
<dbReference type="PROSITE" id="PS50850">
    <property type="entry name" value="MFS"/>
    <property type="match status" value="1"/>
</dbReference>